<dbReference type="SUPFAM" id="SSF69255">
    <property type="entry name" value="gp5 N-terminal domain-like"/>
    <property type="match status" value="1"/>
</dbReference>
<name>B2SZJ4_PARPJ</name>
<dbReference type="Gene3D" id="3.55.50.10">
    <property type="entry name" value="Baseplate protein-like domains"/>
    <property type="match status" value="1"/>
</dbReference>
<evidence type="ECO:0000313" key="8">
    <source>
        <dbReference type="Proteomes" id="UP000001739"/>
    </source>
</evidence>
<keyword evidence="3" id="KW-0964">Secreted</keyword>
<dbReference type="KEGG" id="bpy:Bphyt_2788"/>
<feature type="domain" description="DUF2345" evidence="5">
    <location>
        <begin position="670"/>
        <end position="803"/>
    </location>
</feature>
<organism evidence="7 8">
    <name type="scientific">Paraburkholderia phytofirmans (strain DSM 17436 / LMG 22146 / PsJN)</name>
    <name type="common">Burkholderia phytofirmans</name>
    <dbReference type="NCBI Taxonomy" id="398527"/>
    <lineage>
        <taxon>Bacteria</taxon>
        <taxon>Pseudomonadati</taxon>
        <taxon>Pseudomonadota</taxon>
        <taxon>Betaproteobacteria</taxon>
        <taxon>Burkholderiales</taxon>
        <taxon>Burkholderiaceae</taxon>
        <taxon>Paraburkholderia</taxon>
    </lineage>
</organism>
<evidence type="ECO:0000259" key="5">
    <source>
        <dbReference type="Pfam" id="PF10106"/>
    </source>
</evidence>
<dbReference type="Pfam" id="PF13296">
    <property type="entry name" value="T6SS_Vgr"/>
    <property type="match status" value="1"/>
</dbReference>
<feature type="domain" description="Putative type VI secretion system Rhs element associated Vgr" evidence="6">
    <location>
        <begin position="526"/>
        <end position="633"/>
    </location>
</feature>
<dbReference type="NCBIfam" id="TIGR01646">
    <property type="entry name" value="vgr_GE"/>
    <property type="match status" value="1"/>
</dbReference>
<dbReference type="EMBL" id="CP001052">
    <property type="protein sequence ID" value="ACD17182.1"/>
    <property type="molecule type" value="Genomic_DNA"/>
</dbReference>
<dbReference type="InterPro" id="IPR018769">
    <property type="entry name" value="VgrG2_DUF2345"/>
</dbReference>
<dbReference type="NCBIfam" id="TIGR03361">
    <property type="entry name" value="VI_Rhs_Vgr"/>
    <property type="match status" value="1"/>
</dbReference>
<comment type="subcellular location">
    <subcellularLocation>
        <location evidence="1">Secreted</location>
    </subcellularLocation>
</comment>
<dbReference type="Gene3D" id="2.30.110.50">
    <property type="match status" value="1"/>
</dbReference>
<dbReference type="InterPro" id="IPR006531">
    <property type="entry name" value="Gp5/Vgr_OB"/>
</dbReference>
<comment type="similarity">
    <text evidence="2">Belongs to the VgrG protein family.</text>
</comment>
<dbReference type="eggNOG" id="COG3501">
    <property type="taxonomic scope" value="Bacteria"/>
</dbReference>
<dbReference type="InterPro" id="IPR017847">
    <property type="entry name" value="T6SS_RhsGE_Vgr_subset"/>
</dbReference>
<evidence type="ECO:0000259" key="4">
    <source>
        <dbReference type="Pfam" id="PF04717"/>
    </source>
</evidence>
<dbReference type="OrthoDB" id="1907165at2"/>
<evidence type="ECO:0000259" key="6">
    <source>
        <dbReference type="Pfam" id="PF13296"/>
    </source>
</evidence>
<dbReference type="Gene3D" id="4.10.220.110">
    <property type="match status" value="1"/>
</dbReference>
<feature type="domain" description="Gp5/Type VI secretion system Vgr protein OB-fold" evidence="4">
    <location>
        <begin position="435"/>
        <end position="500"/>
    </location>
</feature>
<dbReference type="AlphaFoldDB" id="B2SZJ4"/>
<reference evidence="7 8" key="1">
    <citation type="journal article" date="2011" name="J. Bacteriol.">
        <title>Complete genome sequence of the plant growth-promoting endophyte Burkholderia phytofirmans strain PsJN.</title>
        <authorList>
            <person name="Weilharter A."/>
            <person name="Mitter B."/>
            <person name="Shin M.V."/>
            <person name="Chain P.S."/>
            <person name="Nowak J."/>
            <person name="Sessitsch A."/>
        </authorList>
    </citation>
    <scope>NUCLEOTIDE SEQUENCE [LARGE SCALE GENOMIC DNA]</scope>
    <source>
        <strain evidence="8">DSM 17436 / LMG 22146 / PsJN</strain>
    </source>
</reference>
<evidence type="ECO:0000256" key="1">
    <source>
        <dbReference type="ARBA" id="ARBA00004613"/>
    </source>
</evidence>
<dbReference type="Pfam" id="PF04717">
    <property type="entry name" value="Phage_base_V"/>
    <property type="match status" value="1"/>
</dbReference>
<dbReference type="Pfam" id="PF05954">
    <property type="entry name" value="Phage_GPD"/>
    <property type="match status" value="1"/>
</dbReference>
<dbReference type="Gene3D" id="2.40.50.230">
    <property type="entry name" value="Gp5 N-terminal domain"/>
    <property type="match status" value="1"/>
</dbReference>
<dbReference type="InterPro" id="IPR037026">
    <property type="entry name" value="Vgr_OB-fold_dom_sf"/>
</dbReference>
<proteinExistence type="inferred from homology"/>
<dbReference type="PANTHER" id="PTHR32305:SF15">
    <property type="entry name" value="PROTEIN RHSA-RELATED"/>
    <property type="match status" value="1"/>
</dbReference>
<sequence length="889" mass="97714">MSSWIDPSRTLEIVSAGLPKWQAECLFTVSRVKGTEKLGKLYDYTVEVATKEHASLSVHEAQALVKVDELVGRQVTVRIAIEGSGTWQVGRNGTAPLVNVGADVREITGLIVSAQCVGADTRRAFYRLRIRPWLWLATLNQDSRLFQDKTVKEISELILKKYPFPYELRLSGLGFGRQYPKRDYQRMYWESDWGYLNRLWQEWGITFFYEGLRLVLCDSTSAYRKHGPAYETLRYLERGGQRIDEEHIHQFEIARALTTGKVSVTDYDYTQSRADLAAKDSDYRERANDNIEHYAWGDYSQPLAGAMGTAAQPNEVDFEGEHLARVRLEAKRAKSLRGKGRGNMRGLRVGHTFHLEGYPLAPGDGEYLVVSTKIEIVNNDTVSNQGALQRNYTCDTQFTVQPASTYFRTPQKAKKPRSQGEVAVVTGYSSSKIWTDKYGRAKVSFPWDREGKQDQDSSCWVRVSSPWQGASYGAIYIPRVGHEVVIGYHDNDPDKPYIAGRHVNQFHEPPWPLPANQALSGWLSEDLEGPATNSVVTDDTPGKLQVQVASDHAQSRLVVGSNTRIDRRKGRSEARGEGFELATDAHGVARANGSLLITTESRSGARAPALDRGETVQRLVEAAEQHDVLAAAAVQAGAQVSQDRSALGQSLKALGTEIGDAGHDGLGCPSKPHLVLAAAADIAATATSNAHVHGGKNIALTSGKHTSISTGGSLFAAARNAVRLFAYQFGIRIISYAEDINISALRKNLNLLAKLDITQSANRITIKATEEVMLHGGDSYISLKNGKIKVGGGVYEVNAEVKNLPPKPMGVSADGLPDVQANDQMFRTLSPTGQPLPGVDYRLTTQSGGHIFRTDSRGTSPALNTAEQESATFQLHWDEFSAARENSSV</sequence>
<dbReference type="RefSeq" id="WP_012433772.1">
    <property type="nucleotide sequence ID" value="NC_010681.1"/>
</dbReference>
<dbReference type="InterPro" id="IPR006533">
    <property type="entry name" value="T6SS_Vgr_RhsGE"/>
</dbReference>
<dbReference type="InterPro" id="IPR050708">
    <property type="entry name" value="T6SS_VgrG/RHS"/>
</dbReference>
<evidence type="ECO:0000313" key="7">
    <source>
        <dbReference type="EMBL" id="ACD17182.1"/>
    </source>
</evidence>
<dbReference type="Pfam" id="PF10106">
    <property type="entry name" value="DUF2345"/>
    <property type="match status" value="1"/>
</dbReference>
<protein>
    <submittedName>
        <fullName evidence="7">Type VI secretion system Vgr family protein</fullName>
    </submittedName>
</protein>
<dbReference type="InterPro" id="IPR028244">
    <property type="entry name" value="T6SS_Rhs_Vgr_dom"/>
</dbReference>
<evidence type="ECO:0000256" key="2">
    <source>
        <dbReference type="ARBA" id="ARBA00005558"/>
    </source>
</evidence>
<dbReference type="SUPFAM" id="SSF69279">
    <property type="entry name" value="Phage tail proteins"/>
    <property type="match status" value="2"/>
</dbReference>
<dbReference type="PANTHER" id="PTHR32305">
    <property type="match status" value="1"/>
</dbReference>
<dbReference type="HOGENOM" id="CLU_004121_1_7_4"/>
<accession>B2SZJ4</accession>
<gene>
    <name evidence="7" type="ordered locus">Bphyt_2788</name>
</gene>
<dbReference type="STRING" id="398527.Bphyt_2788"/>
<dbReference type="Proteomes" id="UP000001739">
    <property type="component" value="Chromosome 1"/>
</dbReference>
<dbReference type="SUPFAM" id="SSF69349">
    <property type="entry name" value="Phage fibre proteins"/>
    <property type="match status" value="1"/>
</dbReference>
<dbReference type="eggNOG" id="COG4253">
    <property type="taxonomic scope" value="Bacteria"/>
</dbReference>
<dbReference type="GO" id="GO:0005576">
    <property type="term" value="C:extracellular region"/>
    <property type="evidence" value="ECO:0007669"/>
    <property type="project" value="UniProtKB-SubCell"/>
</dbReference>
<evidence type="ECO:0000256" key="3">
    <source>
        <dbReference type="ARBA" id="ARBA00022525"/>
    </source>
</evidence>